<name>A0ABN6NDP1_THEBO</name>
<evidence type="ECO:0000256" key="1">
    <source>
        <dbReference type="PROSITE-ProRule" id="PRU00325"/>
    </source>
</evidence>
<dbReference type="SUPFAM" id="SSF48452">
    <property type="entry name" value="TPR-like"/>
    <property type="match status" value="1"/>
</dbReference>
<reference evidence="3 4" key="1">
    <citation type="journal article" date="2022" name="Microbiol. Resour. Announc.">
        <title>Complete Genome Sequences of Thermus Strains Isolated from Senami Hot Spring in Japan.</title>
        <authorList>
            <person name="Miyazaki K."/>
        </authorList>
    </citation>
    <scope>NUCLEOTIDE SEQUENCE [LARGE SCALE GENOMIC DNA]</scope>
    <source>
        <strain evidence="3 4">SNM4-1</strain>
    </source>
</reference>
<gene>
    <name evidence="3" type="ORF">TbrSNM41_03150</name>
</gene>
<keyword evidence="4" id="KW-1185">Reference proteome</keyword>
<evidence type="ECO:0000313" key="4">
    <source>
        <dbReference type="Proteomes" id="UP000831120"/>
    </source>
</evidence>
<dbReference type="EMBL" id="AP025593">
    <property type="protein sequence ID" value="BDG15581.1"/>
    <property type="molecule type" value="Genomic_DNA"/>
</dbReference>
<organism evidence="3 4">
    <name type="scientific">Thermus brockianus</name>
    <dbReference type="NCBI Taxonomy" id="56956"/>
    <lineage>
        <taxon>Bacteria</taxon>
        <taxon>Thermotogati</taxon>
        <taxon>Deinococcota</taxon>
        <taxon>Deinococci</taxon>
        <taxon>Thermales</taxon>
        <taxon>Thermaceae</taxon>
        <taxon>Thermus</taxon>
    </lineage>
</organism>
<accession>A0ABN6NDP1</accession>
<dbReference type="Pfam" id="PF04434">
    <property type="entry name" value="SWIM"/>
    <property type="match status" value="1"/>
</dbReference>
<dbReference type="PROSITE" id="PS50966">
    <property type="entry name" value="ZF_SWIM"/>
    <property type="match status" value="1"/>
</dbReference>
<keyword evidence="1" id="KW-0479">Metal-binding</keyword>
<dbReference type="Proteomes" id="UP000831120">
    <property type="component" value="Chromosome"/>
</dbReference>
<proteinExistence type="predicted"/>
<evidence type="ECO:0000313" key="3">
    <source>
        <dbReference type="EMBL" id="BDG15581.1"/>
    </source>
</evidence>
<protein>
    <recommendedName>
        <fullName evidence="2">SWIM-type domain-containing protein</fullName>
    </recommendedName>
</protein>
<sequence>MRPFPPEDEADFAPFFPEEVLARGLAYAREGRVRRVFRVGERLLGEVQGSAPLPYRVEVGPGLSGRCGCPYPGFPCKHAAALLYAYLERRPGDLEAHLKALSPEEAKRLLLRLSRVPEVAFLLKEILAPEEAFREGIRRLRQAFRLGGGEEAAKALLLRLEEVGREEVEALLGTLLEAPFDPEPYLKEVLKRYQALSPRPSFLLGLYLRHPSEALGEAFLRAAEGAPEEALSLLKGQDPSGLKRALRAELLFRLGREEEALWALKEGLEGVEDYLLLVGRLLRLGRLEEALFYAEEARDWFGKDPRLLPLLDLLVAHRGRVEDHRARFSLKPNLEDYLALKAKLGKAFAEERPALLRRVRDPALLAQIYLLEEDWKALDRLLQRASPEDYPALAEALASRLPEEALRLYREAAFRLAAAGGRARYREVAALLQRASRLDPKAAQAMALALVQAYPRRRALREALDPLLGKAS</sequence>
<keyword evidence="1" id="KW-0863">Zinc-finger</keyword>
<keyword evidence="1" id="KW-0862">Zinc</keyword>
<dbReference type="InterPro" id="IPR007527">
    <property type="entry name" value="Znf_SWIM"/>
</dbReference>
<dbReference type="RefSeq" id="WP_244363067.1">
    <property type="nucleotide sequence ID" value="NZ_AP025593.1"/>
</dbReference>
<evidence type="ECO:0000259" key="2">
    <source>
        <dbReference type="PROSITE" id="PS50966"/>
    </source>
</evidence>
<dbReference type="InterPro" id="IPR011990">
    <property type="entry name" value="TPR-like_helical_dom_sf"/>
</dbReference>
<feature type="domain" description="SWIM-type" evidence="2">
    <location>
        <begin position="55"/>
        <end position="87"/>
    </location>
</feature>